<dbReference type="GO" id="GO:0016020">
    <property type="term" value="C:membrane"/>
    <property type="evidence" value="ECO:0007669"/>
    <property type="project" value="UniProtKB-SubCell"/>
</dbReference>
<reference evidence="7 8" key="1">
    <citation type="submission" date="2015-12" db="EMBL/GenBank/DDBJ databases">
        <title>Complete genome of Roseateles depolymerans KCTC 42856.</title>
        <authorList>
            <person name="Kim K.M."/>
        </authorList>
    </citation>
    <scope>NUCLEOTIDE SEQUENCE [LARGE SCALE GENOMIC DNA]</scope>
    <source>
        <strain evidence="7 8">KCTC 42856</strain>
    </source>
</reference>
<dbReference type="EMBL" id="CP013729">
    <property type="protein sequence ID" value="ALV06286.1"/>
    <property type="molecule type" value="Genomic_DNA"/>
</dbReference>
<dbReference type="KEGG" id="rdp:RD2015_1805"/>
<dbReference type="Gene3D" id="2.40.50.100">
    <property type="match status" value="1"/>
</dbReference>
<dbReference type="OrthoDB" id="9775513at2"/>
<dbReference type="PANTHER" id="PTHR30386">
    <property type="entry name" value="MEMBRANE FUSION SUBUNIT OF EMRAB-TOLC MULTIDRUG EFFLUX PUMP"/>
    <property type="match status" value="1"/>
</dbReference>
<accession>A0A0U3L4Q3</accession>
<gene>
    <name evidence="7" type="ORF">RD2015_1805</name>
</gene>
<dbReference type="AlphaFoldDB" id="A0A0U3L4Q3"/>
<keyword evidence="2" id="KW-0812">Transmembrane</keyword>
<keyword evidence="4" id="KW-0472">Membrane</keyword>
<feature type="domain" description="Multidrug resistance protein MdtA-like barrel-sandwich hybrid" evidence="5">
    <location>
        <begin position="72"/>
        <end position="281"/>
    </location>
</feature>
<dbReference type="STRING" id="76731.RD2015_1805"/>
<evidence type="ECO:0000256" key="4">
    <source>
        <dbReference type="ARBA" id="ARBA00023136"/>
    </source>
</evidence>
<dbReference type="Gene3D" id="2.40.30.170">
    <property type="match status" value="1"/>
</dbReference>
<protein>
    <submittedName>
        <fullName evidence="7">Type I secretion membrane fusion protein, HlyD family</fullName>
    </submittedName>
</protein>
<evidence type="ECO:0000313" key="7">
    <source>
        <dbReference type="EMBL" id="ALV06286.1"/>
    </source>
</evidence>
<evidence type="ECO:0000256" key="1">
    <source>
        <dbReference type="ARBA" id="ARBA00004167"/>
    </source>
</evidence>
<sequence length="402" mass="44457">MSQPRTLSREDNLFISSVQSAMIDEPLPKTVWVLYLLAIVLVAGIAWSSLATVDEVTRSDARIVPDGKEQIVTSLESGVLSKLLVREGEEVEAGQPLAELDPTRAEAAQNESQVKRLGLMAQVARLRAEALGLALKFPPEVQQVQRLVDSESEVFDTRRRVLDEAVSSYNRSIGLLASELKMAQDMSAKGLMSNVEVMRLNRQVNELQQQRNERISRFRQEASTDLSRVQTELAQIDEQMVVRRDALQHTVLKSPVKGFVKNIKMNTVGSAVSSGAAIMEIVPMGARVLVEARIKPKDIGFLQVGQSAVVKVNGYDFNVNGGMHGKIEYISPDALGETEKNGEGTYYRVIVAAERVDIKLHGEPLPVIPGMTASLEIRTGERSVLSYLLRPMLKSREALRER</sequence>
<dbReference type="RefSeq" id="WP_058934601.1">
    <property type="nucleotide sequence ID" value="NZ_CP013729.1"/>
</dbReference>
<dbReference type="PRINTS" id="PR01490">
    <property type="entry name" value="RTXTOXIND"/>
</dbReference>
<dbReference type="Pfam" id="PF25917">
    <property type="entry name" value="BSH_RND"/>
    <property type="match status" value="1"/>
</dbReference>
<proteinExistence type="predicted"/>
<dbReference type="InterPro" id="IPR058982">
    <property type="entry name" value="Beta-barrel_AprE"/>
</dbReference>
<dbReference type="InterPro" id="IPR050739">
    <property type="entry name" value="MFP"/>
</dbReference>
<dbReference type="Pfam" id="PF26002">
    <property type="entry name" value="Beta-barrel_AprE"/>
    <property type="match status" value="1"/>
</dbReference>
<keyword evidence="3" id="KW-1133">Transmembrane helix</keyword>
<dbReference type="PATRIC" id="fig|76731.3.peg.1849"/>
<dbReference type="InterPro" id="IPR058625">
    <property type="entry name" value="MdtA-like_BSH"/>
</dbReference>
<dbReference type="Proteomes" id="UP000060699">
    <property type="component" value="Chromosome"/>
</dbReference>
<name>A0A0U3L4Q3_9BURK</name>
<evidence type="ECO:0000256" key="2">
    <source>
        <dbReference type="ARBA" id="ARBA00022692"/>
    </source>
</evidence>
<evidence type="ECO:0000259" key="5">
    <source>
        <dbReference type="Pfam" id="PF25917"/>
    </source>
</evidence>
<evidence type="ECO:0000256" key="3">
    <source>
        <dbReference type="ARBA" id="ARBA00022989"/>
    </source>
</evidence>
<evidence type="ECO:0000259" key="6">
    <source>
        <dbReference type="Pfam" id="PF26002"/>
    </source>
</evidence>
<keyword evidence="8" id="KW-1185">Reference proteome</keyword>
<dbReference type="PANTHER" id="PTHR30386:SF26">
    <property type="entry name" value="TRANSPORT PROTEIN COMB"/>
    <property type="match status" value="1"/>
</dbReference>
<organism evidence="7 8">
    <name type="scientific">Roseateles depolymerans</name>
    <dbReference type="NCBI Taxonomy" id="76731"/>
    <lineage>
        <taxon>Bacteria</taxon>
        <taxon>Pseudomonadati</taxon>
        <taxon>Pseudomonadota</taxon>
        <taxon>Betaproteobacteria</taxon>
        <taxon>Burkholderiales</taxon>
        <taxon>Sphaerotilaceae</taxon>
        <taxon>Roseateles</taxon>
    </lineage>
</organism>
<evidence type="ECO:0000313" key="8">
    <source>
        <dbReference type="Proteomes" id="UP000060699"/>
    </source>
</evidence>
<feature type="domain" description="AprE-like beta-barrel" evidence="6">
    <location>
        <begin position="289"/>
        <end position="380"/>
    </location>
</feature>
<comment type="subcellular location">
    <subcellularLocation>
        <location evidence="1">Membrane</location>
        <topology evidence="1">Single-pass membrane protein</topology>
    </subcellularLocation>
</comment>